<sequence>MPGPLTCPGRLIVIGILSLLVVHISSAAWSNEVSDIQYGRLGSTVTLACRGSRKGFPVEWRVNGSSVVEQQAGALDSSLSLPSVNSSMEGNYSCHDQSGALIHALQLRLGHLPGHVNITCRLPNHFKVQCSWTQQKDSLLPTHYISSYITHNNGVLEVEECVQEVPGSHRCIIFHPRMWIPKHMVNITEVNPLGTQQTLMRVDLHQLLKPDPPEEVMSMGVDGQPTKLLVQWRSPESWQPEDRPHSAFPLQYQLRYRPVGSQYWSMLYIEDNTSLMITDALAGHPHHIQVQAREAINPETQWSDWSQLIQAQPWIEPVTTVEPTTIPFLQEHITVPVRPSKEVTSGTFFPLMELFYRICDDIIGFMPI</sequence>
<feature type="domain" description="Ig-like" evidence="4">
    <location>
        <begin position="42"/>
        <end position="94"/>
    </location>
</feature>
<evidence type="ECO:0000313" key="7">
    <source>
        <dbReference type="Proteomes" id="UP001591681"/>
    </source>
</evidence>
<evidence type="ECO:0000259" key="5">
    <source>
        <dbReference type="PROSITE" id="PS50853"/>
    </source>
</evidence>
<evidence type="ECO:0000313" key="6">
    <source>
        <dbReference type="EMBL" id="KAL2099915.1"/>
    </source>
</evidence>
<dbReference type="InterPro" id="IPR036179">
    <property type="entry name" value="Ig-like_dom_sf"/>
</dbReference>
<dbReference type="Gene3D" id="2.60.40.10">
    <property type="entry name" value="Immunoglobulins"/>
    <property type="match status" value="3"/>
</dbReference>
<keyword evidence="2" id="KW-0393">Immunoglobulin domain</keyword>
<dbReference type="PROSITE" id="PS50853">
    <property type="entry name" value="FN3"/>
    <property type="match status" value="1"/>
</dbReference>
<dbReference type="Pfam" id="PF00047">
    <property type="entry name" value="ig"/>
    <property type="match status" value="1"/>
</dbReference>
<reference evidence="6 7" key="1">
    <citation type="submission" date="2024-09" db="EMBL/GenBank/DDBJ databases">
        <title>A chromosome-level genome assembly of Gray's grenadier anchovy, Coilia grayii.</title>
        <authorList>
            <person name="Fu Z."/>
        </authorList>
    </citation>
    <scope>NUCLEOTIDE SEQUENCE [LARGE SCALE GENOMIC DNA]</scope>
    <source>
        <strain evidence="6">G4</strain>
        <tissue evidence="6">Muscle</tissue>
    </source>
</reference>
<comment type="similarity">
    <text evidence="1">Belongs to the type I cytokine receptor family. Type 3 subfamily.</text>
</comment>
<dbReference type="PANTHER" id="PTHR48483:SF2">
    <property type="entry name" value="INTERLEUKIN-27 SUBUNIT BETA"/>
    <property type="match status" value="1"/>
</dbReference>
<proteinExistence type="inferred from homology"/>
<evidence type="ECO:0000256" key="2">
    <source>
        <dbReference type="ARBA" id="ARBA00023319"/>
    </source>
</evidence>
<dbReference type="PROSITE" id="PS50835">
    <property type="entry name" value="IG_LIKE"/>
    <property type="match status" value="1"/>
</dbReference>
<feature type="chain" id="PRO_5044843386" evidence="3">
    <location>
        <begin position="28"/>
        <end position="368"/>
    </location>
</feature>
<dbReference type="InterPro" id="IPR007110">
    <property type="entry name" value="Ig-like_dom"/>
</dbReference>
<dbReference type="InterPro" id="IPR013783">
    <property type="entry name" value="Ig-like_fold"/>
</dbReference>
<dbReference type="Pfam" id="PF24031">
    <property type="entry name" value="FN3_IL27B_N"/>
    <property type="match status" value="1"/>
</dbReference>
<gene>
    <name evidence="6" type="ORF">ACEWY4_004309</name>
</gene>
<dbReference type="PANTHER" id="PTHR48483">
    <property type="entry name" value="INTERLEUKIN-27 SUBUNIT BETA"/>
    <property type="match status" value="1"/>
</dbReference>
<evidence type="ECO:0000256" key="1">
    <source>
        <dbReference type="ARBA" id="ARBA00010890"/>
    </source>
</evidence>
<evidence type="ECO:0000256" key="3">
    <source>
        <dbReference type="SAM" id="SignalP"/>
    </source>
</evidence>
<comment type="caution">
    <text evidence="6">The sequence shown here is derived from an EMBL/GenBank/DDBJ whole genome shotgun (WGS) entry which is preliminary data.</text>
</comment>
<dbReference type="InterPro" id="IPR013151">
    <property type="entry name" value="Immunoglobulin_dom"/>
</dbReference>
<dbReference type="InterPro" id="IPR053073">
    <property type="entry name" value="IL11/IL27_subunit_beta"/>
</dbReference>
<dbReference type="Proteomes" id="UP001591681">
    <property type="component" value="Unassembled WGS sequence"/>
</dbReference>
<keyword evidence="3" id="KW-0732">Signal</keyword>
<keyword evidence="7" id="KW-1185">Reference proteome</keyword>
<dbReference type="CDD" id="cd00063">
    <property type="entry name" value="FN3"/>
    <property type="match status" value="1"/>
</dbReference>
<feature type="signal peptide" evidence="3">
    <location>
        <begin position="1"/>
        <end position="27"/>
    </location>
</feature>
<dbReference type="EMBL" id="JBHFQA010000004">
    <property type="protein sequence ID" value="KAL2099915.1"/>
    <property type="molecule type" value="Genomic_DNA"/>
</dbReference>
<dbReference type="InterPro" id="IPR003961">
    <property type="entry name" value="FN3_dom"/>
</dbReference>
<dbReference type="AlphaFoldDB" id="A0ABD1KL68"/>
<organism evidence="6 7">
    <name type="scientific">Coilia grayii</name>
    <name type="common">Gray's grenadier anchovy</name>
    <dbReference type="NCBI Taxonomy" id="363190"/>
    <lineage>
        <taxon>Eukaryota</taxon>
        <taxon>Metazoa</taxon>
        <taxon>Chordata</taxon>
        <taxon>Craniata</taxon>
        <taxon>Vertebrata</taxon>
        <taxon>Euteleostomi</taxon>
        <taxon>Actinopterygii</taxon>
        <taxon>Neopterygii</taxon>
        <taxon>Teleostei</taxon>
        <taxon>Clupei</taxon>
        <taxon>Clupeiformes</taxon>
        <taxon>Clupeoidei</taxon>
        <taxon>Engraulidae</taxon>
        <taxon>Coilinae</taxon>
        <taxon>Coilia</taxon>
    </lineage>
</organism>
<dbReference type="SUPFAM" id="SSF49265">
    <property type="entry name" value="Fibronectin type III"/>
    <property type="match status" value="2"/>
</dbReference>
<accession>A0ABD1KL68</accession>
<evidence type="ECO:0000259" key="4">
    <source>
        <dbReference type="PROSITE" id="PS50835"/>
    </source>
</evidence>
<feature type="domain" description="Fibronectin type-III" evidence="5">
    <location>
        <begin position="212"/>
        <end position="314"/>
    </location>
</feature>
<protein>
    <submittedName>
        <fullName evidence="6">Uncharacterized protein</fullName>
    </submittedName>
</protein>
<dbReference type="InterPro" id="IPR036116">
    <property type="entry name" value="FN3_sf"/>
</dbReference>
<dbReference type="InterPro" id="IPR056621">
    <property type="entry name" value="FN3_IL27B_N"/>
</dbReference>
<name>A0ABD1KL68_9TELE</name>
<dbReference type="SUPFAM" id="SSF48726">
    <property type="entry name" value="Immunoglobulin"/>
    <property type="match status" value="1"/>
</dbReference>